<keyword evidence="1" id="KW-0472">Membrane</keyword>
<keyword evidence="1" id="KW-0812">Transmembrane</keyword>
<evidence type="ECO:0000313" key="3">
    <source>
        <dbReference type="Proteomes" id="UP000265715"/>
    </source>
</evidence>
<dbReference type="OrthoDB" id="33281at2"/>
<keyword evidence="1" id="KW-1133">Transmembrane helix</keyword>
<dbReference type="EMBL" id="QXDL01000112">
    <property type="protein sequence ID" value="RIH82693.1"/>
    <property type="molecule type" value="Genomic_DNA"/>
</dbReference>
<protein>
    <submittedName>
        <fullName evidence="2">Uncharacterized protein</fullName>
    </submittedName>
</protein>
<gene>
    <name evidence="2" type="ORF">Mterra_02565</name>
</gene>
<dbReference type="RefSeq" id="WP_119315581.1">
    <property type="nucleotide sequence ID" value="NZ_QXDL01000112.1"/>
</dbReference>
<dbReference type="Proteomes" id="UP000265715">
    <property type="component" value="Unassembled WGS sequence"/>
</dbReference>
<feature type="transmembrane region" description="Helical" evidence="1">
    <location>
        <begin position="12"/>
        <end position="33"/>
    </location>
</feature>
<name>A0A399EGK2_9DEIN</name>
<keyword evidence="3" id="KW-1185">Reference proteome</keyword>
<organism evidence="2 3">
    <name type="scientific">Calidithermus terrae</name>
    <dbReference type="NCBI Taxonomy" id="1408545"/>
    <lineage>
        <taxon>Bacteria</taxon>
        <taxon>Thermotogati</taxon>
        <taxon>Deinococcota</taxon>
        <taxon>Deinococci</taxon>
        <taxon>Thermales</taxon>
        <taxon>Thermaceae</taxon>
        <taxon>Calidithermus</taxon>
    </lineage>
</organism>
<reference evidence="2 3" key="1">
    <citation type="submission" date="2018-08" db="EMBL/GenBank/DDBJ databases">
        <title>Meiothermus terrae DSM 26712 genome sequencing project.</title>
        <authorList>
            <person name="Da Costa M.S."/>
            <person name="Albuquerque L."/>
            <person name="Raposo P."/>
            <person name="Froufe H.J.C."/>
            <person name="Barroso C.S."/>
            <person name="Egas C."/>
        </authorList>
    </citation>
    <scope>NUCLEOTIDE SEQUENCE [LARGE SCALE GENOMIC DNA]</scope>
    <source>
        <strain evidence="2 3">DSM 26712</strain>
    </source>
</reference>
<evidence type="ECO:0000313" key="2">
    <source>
        <dbReference type="EMBL" id="RIH82693.1"/>
    </source>
</evidence>
<feature type="transmembrane region" description="Helical" evidence="1">
    <location>
        <begin position="45"/>
        <end position="66"/>
    </location>
</feature>
<evidence type="ECO:0000256" key="1">
    <source>
        <dbReference type="SAM" id="Phobius"/>
    </source>
</evidence>
<dbReference type="AlphaFoldDB" id="A0A399EGK2"/>
<sequence length="180" mass="19208">MRTVRELRLAGLIAYLAALIAGILGSGLVHLALGRRGAFGWDGLNFFGLLEGISFLLIFTISLWVFKRAVRVTTTTLLSAGLFVPTSAKALSRPIPVLDGLGTDSLETQLAVIREGGVPIGVIGLEDSLVPWEEAPVVGSDVAANDLSVMFRKYPVVIVADGNTIHGAIRREAYFKYLGA</sequence>
<accession>A0A399EGK2</accession>
<proteinExistence type="predicted"/>
<comment type="caution">
    <text evidence="2">The sequence shown here is derived from an EMBL/GenBank/DDBJ whole genome shotgun (WGS) entry which is preliminary data.</text>
</comment>